<dbReference type="SMART" id="SM01101">
    <property type="entry name" value="CRISPR_assoc"/>
    <property type="match status" value="1"/>
</dbReference>
<protein>
    <submittedName>
        <fullName evidence="1">Type I-E CRISPR-associated protein Cas6/Cse3/CasE</fullName>
    </submittedName>
</protein>
<evidence type="ECO:0000313" key="1">
    <source>
        <dbReference type="EMBL" id="MEN3541176.1"/>
    </source>
</evidence>
<dbReference type="EMBL" id="JBDJAW010000080">
    <property type="protein sequence ID" value="MEN3541176.1"/>
    <property type="molecule type" value="Genomic_DNA"/>
</dbReference>
<sequence>MTAWLIRILPDLRRRDVTKDMADPNQLHKRVMSLVPDDLGADPRAQAGVLFRVEDTRTGVQILVQTQMEPHLSRLPDGYGEAATRQLDGLLDRLQKGSVVHYRIAANPSKRLGKSAGPKAGKIEALRGAAAEQWWAERAAGNGLSVVTISSQSQRDVRAKGGIRHAVVRFDGSAVVTDPELVRTAVLTGIGRGKSYGCGLLSLALATG</sequence>
<evidence type="ECO:0000313" key="2">
    <source>
        <dbReference type="Proteomes" id="UP001447516"/>
    </source>
</evidence>
<comment type="caution">
    <text evidence="1">The sequence shown here is derived from an EMBL/GenBank/DDBJ whole genome shotgun (WGS) entry which is preliminary data.</text>
</comment>
<reference evidence="1 2" key="1">
    <citation type="submission" date="2024-05" db="EMBL/GenBank/DDBJ databases">
        <title>Microbispora sp.ZYX-F-249.</title>
        <authorList>
            <person name="Xie H."/>
        </authorList>
    </citation>
    <scope>NUCLEOTIDE SEQUENCE [LARGE SCALE GENOMIC DNA]</scope>
    <source>
        <strain evidence="1 2">ZYX-F-249</strain>
    </source>
</reference>
<gene>
    <name evidence="1" type="primary">cas6e</name>
    <name evidence="1" type="ORF">AAH991_39105</name>
</gene>
<name>A0ABV0B2Y9_9ACTN</name>
<dbReference type="Proteomes" id="UP001447516">
    <property type="component" value="Unassembled WGS sequence"/>
</dbReference>
<dbReference type="NCBIfam" id="TIGR01907">
    <property type="entry name" value="casE_Cse3"/>
    <property type="match status" value="1"/>
</dbReference>
<dbReference type="Pfam" id="PF08798">
    <property type="entry name" value="CRISPR_assoc"/>
    <property type="match status" value="1"/>
</dbReference>
<dbReference type="RefSeq" id="WP_346231006.1">
    <property type="nucleotide sequence ID" value="NZ_JBDJAW010000080.1"/>
</dbReference>
<dbReference type="Gene3D" id="3.30.70.1210">
    <property type="entry name" value="Crispr-associated protein, domain 2"/>
    <property type="match status" value="1"/>
</dbReference>
<dbReference type="SUPFAM" id="SSF117987">
    <property type="entry name" value="CRISPR-associated protein"/>
    <property type="match status" value="2"/>
</dbReference>
<proteinExistence type="predicted"/>
<dbReference type="CDD" id="cd09727">
    <property type="entry name" value="Cas6_I-E"/>
    <property type="match status" value="1"/>
</dbReference>
<accession>A0ABV0B2Y9</accession>
<organism evidence="1 2">
    <name type="scientific">Microbispora maris</name>
    <dbReference type="NCBI Taxonomy" id="3144104"/>
    <lineage>
        <taxon>Bacteria</taxon>
        <taxon>Bacillati</taxon>
        <taxon>Actinomycetota</taxon>
        <taxon>Actinomycetes</taxon>
        <taxon>Streptosporangiales</taxon>
        <taxon>Streptosporangiaceae</taxon>
        <taxon>Microbispora</taxon>
    </lineage>
</organism>
<dbReference type="Gene3D" id="3.30.70.1200">
    <property type="entry name" value="Crispr-associated protein, domain 1"/>
    <property type="match status" value="1"/>
</dbReference>
<keyword evidence="2" id="KW-1185">Reference proteome</keyword>
<dbReference type="InterPro" id="IPR010179">
    <property type="entry name" value="CRISPR-assoc_prot_Cse3"/>
</dbReference>